<feature type="domain" description="Integrase catalytic" evidence="3">
    <location>
        <begin position="276"/>
        <end position="348"/>
    </location>
</feature>
<dbReference type="PROSITE" id="PS50994">
    <property type="entry name" value="INTEGRASE"/>
    <property type="match status" value="1"/>
</dbReference>
<evidence type="ECO:0000313" key="5">
    <source>
        <dbReference type="Proteomes" id="UP001437256"/>
    </source>
</evidence>
<comment type="caution">
    <text evidence="4">The sequence shown here is derived from an EMBL/GenBank/DDBJ whole genome shotgun (WGS) entry which is preliminary data.</text>
</comment>
<dbReference type="SUPFAM" id="SSF53098">
    <property type="entry name" value="Ribonuclease H-like"/>
    <property type="match status" value="1"/>
</dbReference>
<dbReference type="InterPro" id="IPR001584">
    <property type="entry name" value="Integrase_cat-core"/>
</dbReference>
<evidence type="ECO:0000256" key="2">
    <source>
        <dbReference type="SAM" id="MobiDB-lite"/>
    </source>
</evidence>
<dbReference type="InterPro" id="IPR012337">
    <property type="entry name" value="RNaseH-like_sf"/>
</dbReference>
<dbReference type="Proteomes" id="UP001437256">
    <property type="component" value="Unassembled WGS sequence"/>
</dbReference>
<accession>A0ABR2ZU00</accession>
<dbReference type="EMBL" id="JBBXMP010000051">
    <property type="protein sequence ID" value="KAL0065166.1"/>
    <property type="molecule type" value="Genomic_DNA"/>
</dbReference>
<dbReference type="InterPro" id="IPR036397">
    <property type="entry name" value="RNaseH_sf"/>
</dbReference>
<dbReference type="PANTHER" id="PTHR46791">
    <property type="entry name" value="EXPRESSED PROTEIN"/>
    <property type="match status" value="1"/>
</dbReference>
<evidence type="ECO:0000256" key="1">
    <source>
        <dbReference type="ARBA" id="ARBA00022884"/>
    </source>
</evidence>
<organism evidence="4 5">
    <name type="scientific">Marasmius tenuissimus</name>
    <dbReference type="NCBI Taxonomy" id="585030"/>
    <lineage>
        <taxon>Eukaryota</taxon>
        <taxon>Fungi</taxon>
        <taxon>Dikarya</taxon>
        <taxon>Basidiomycota</taxon>
        <taxon>Agaricomycotina</taxon>
        <taxon>Agaricomycetes</taxon>
        <taxon>Agaricomycetidae</taxon>
        <taxon>Agaricales</taxon>
        <taxon>Marasmiineae</taxon>
        <taxon>Marasmiaceae</taxon>
        <taxon>Marasmius</taxon>
    </lineage>
</organism>
<dbReference type="Gene3D" id="3.30.420.10">
    <property type="entry name" value="Ribonuclease H-like superfamily/Ribonuclease H"/>
    <property type="match status" value="1"/>
</dbReference>
<dbReference type="InterPro" id="IPR058913">
    <property type="entry name" value="Integrase_dom_put"/>
</dbReference>
<gene>
    <name evidence="4" type="ORF">AAF712_007836</name>
</gene>
<name>A0ABR2ZU00_9AGAR</name>
<keyword evidence="1" id="KW-0694">RNA-binding</keyword>
<evidence type="ECO:0000259" key="3">
    <source>
        <dbReference type="PROSITE" id="PS50994"/>
    </source>
</evidence>
<dbReference type="PANTHER" id="PTHR46791:SF5">
    <property type="entry name" value="CLR5 DOMAIN-CONTAINING PROTEIN-RELATED"/>
    <property type="match status" value="1"/>
</dbReference>
<sequence>MAESEAGSILQGFRLHYQQFQEAVHIANAHDNPDVFVFQMLGDDLQTFSEIAAENEHVFLDPNEYRQLQENLQLMILDIRVMRERAEEATHHGAPPLIQYVSTGGRGRPSIQINPAFLAWAYTERSESGIAHFLGISRSTVRRLLLDYGIAQPGEDPFDREGHEEADVEHNEDDSLPEAQVDGSEEFDFLALPEVDPEPEGPQPSSRLSNMSDNDLDNTLLGLRVHYPRAGIKTLQGMLRSMGHRVPYHRIRHALLRIDPVHRVFERIIIRRRRYRVPGPNYLWHHDGHHSLIRWGIIIHAFIDGYSRVITGIRASNNNTAATVLLLFLVAAHLYGVPSRLRGDHGGENVWVAALMEHIHGRGRGSYIWGRSVHNVRIERLWVDVRAQITATWEERFTELELQLGMDINNQNHVWLLQLLFIPIMNEDMEFWRESWNNHDISVRNGSGPSRSPNNMFGFDMFTSGFRGTSLQNHPLSEEELEVFGIDWEGLHDDVLLKSLRGNYSSDGVTSWIGQRGPPPELSEVVVEPPPCSLSEEEVCSLLIHVSGLPKTPHKEDVHRLWIAALVYARQLRSDLF</sequence>
<dbReference type="Pfam" id="PF24764">
    <property type="entry name" value="rva_4"/>
    <property type="match status" value="1"/>
</dbReference>
<feature type="compositionally biased region" description="Basic and acidic residues" evidence="2">
    <location>
        <begin position="157"/>
        <end position="169"/>
    </location>
</feature>
<feature type="region of interest" description="Disordered" evidence="2">
    <location>
        <begin position="153"/>
        <end position="178"/>
    </location>
</feature>
<reference evidence="4 5" key="1">
    <citation type="submission" date="2024-05" db="EMBL/GenBank/DDBJ databases">
        <title>A draft genome resource for the thread blight pathogen Marasmius tenuissimus strain MS-2.</title>
        <authorList>
            <person name="Yulfo-Soto G.E."/>
            <person name="Baruah I.K."/>
            <person name="Amoako-Attah I."/>
            <person name="Bukari Y."/>
            <person name="Meinhardt L.W."/>
            <person name="Bailey B.A."/>
            <person name="Cohen S.P."/>
        </authorList>
    </citation>
    <scope>NUCLEOTIDE SEQUENCE [LARGE SCALE GENOMIC DNA]</scope>
    <source>
        <strain evidence="4 5">MS-2</strain>
    </source>
</reference>
<evidence type="ECO:0000313" key="4">
    <source>
        <dbReference type="EMBL" id="KAL0065166.1"/>
    </source>
</evidence>
<keyword evidence="5" id="KW-1185">Reference proteome</keyword>
<protein>
    <recommendedName>
        <fullName evidence="3">Integrase catalytic domain-containing protein</fullName>
    </recommendedName>
</protein>
<proteinExistence type="predicted"/>